<dbReference type="RefSeq" id="WP_167953719.1">
    <property type="nucleotide sequence ID" value="NZ_JAATJE010000001.1"/>
</dbReference>
<dbReference type="InterPro" id="IPR025877">
    <property type="entry name" value="MobA-like_NTP_Trfase"/>
</dbReference>
<evidence type="ECO:0000259" key="2">
    <source>
        <dbReference type="Pfam" id="PF12804"/>
    </source>
</evidence>
<dbReference type="SUPFAM" id="SSF53448">
    <property type="entry name" value="Nucleotide-diphospho-sugar transferases"/>
    <property type="match status" value="1"/>
</dbReference>
<protein>
    <submittedName>
        <fullName evidence="3">Molybdenum cofactor cytidylyltransferase</fullName>
        <ecNumber evidence="3">2.7.7.76</ecNumber>
    </submittedName>
</protein>
<keyword evidence="3" id="KW-0808">Transferase</keyword>
<evidence type="ECO:0000256" key="1">
    <source>
        <dbReference type="ARBA" id="ARBA00022842"/>
    </source>
</evidence>
<accession>A0ABX0XKM5</accession>
<gene>
    <name evidence="3" type="ORF">GGR88_001249</name>
</gene>
<name>A0ABX0XKM5_9SPHN</name>
<dbReference type="GO" id="GO:0061602">
    <property type="term" value="F:molybdenum cofactor cytidylyltransferase activity"/>
    <property type="evidence" value="ECO:0007669"/>
    <property type="project" value="UniProtKB-EC"/>
</dbReference>
<dbReference type="PANTHER" id="PTHR43777">
    <property type="entry name" value="MOLYBDENUM COFACTOR CYTIDYLYLTRANSFERASE"/>
    <property type="match status" value="1"/>
</dbReference>
<dbReference type="EMBL" id="JAATJE010000001">
    <property type="protein sequence ID" value="NJC33775.1"/>
    <property type="molecule type" value="Genomic_DNA"/>
</dbReference>
<dbReference type="CDD" id="cd04182">
    <property type="entry name" value="GT_2_like_f"/>
    <property type="match status" value="1"/>
</dbReference>
<dbReference type="EC" id="2.7.7.76" evidence="3"/>
<dbReference type="PANTHER" id="PTHR43777:SF1">
    <property type="entry name" value="MOLYBDENUM COFACTOR CYTIDYLYLTRANSFERASE"/>
    <property type="match status" value="1"/>
</dbReference>
<keyword evidence="1" id="KW-0460">Magnesium</keyword>
<feature type="domain" description="MobA-like NTP transferase" evidence="2">
    <location>
        <begin position="10"/>
        <end position="161"/>
    </location>
</feature>
<organism evidence="3 4">
    <name type="scientific">Sphingomonas jejuensis</name>
    <dbReference type="NCBI Taxonomy" id="904715"/>
    <lineage>
        <taxon>Bacteria</taxon>
        <taxon>Pseudomonadati</taxon>
        <taxon>Pseudomonadota</taxon>
        <taxon>Alphaproteobacteria</taxon>
        <taxon>Sphingomonadales</taxon>
        <taxon>Sphingomonadaceae</taxon>
        <taxon>Sphingomonas</taxon>
    </lineage>
</organism>
<dbReference type="InterPro" id="IPR029044">
    <property type="entry name" value="Nucleotide-diphossugar_trans"/>
</dbReference>
<keyword evidence="4" id="KW-1185">Reference proteome</keyword>
<sequence length="189" mass="19000">MASAADVDVLLLAAGRSRRFGDDDKLLAPFHGLPLALHAARTLASLGCRRLVAVCASDAVAGILEDAGFAIVRNDDPDAGMGHSIALGASALGGDGRTLVALADMPAISAAHLRTMIAYDADMVASEAAGIRSPPALFGAGMRHRLASLSGDRGARDLLATALPVPAPAGTLADVDTPAALSRLAFPSG</sequence>
<keyword evidence="3" id="KW-0548">Nucleotidyltransferase</keyword>
<evidence type="ECO:0000313" key="3">
    <source>
        <dbReference type="EMBL" id="NJC33775.1"/>
    </source>
</evidence>
<dbReference type="Pfam" id="PF12804">
    <property type="entry name" value="NTP_transf_3"/>
    <property type="match status" value="1"/>
</dbReference>
<reference evidence="3 4" key="1">
    <citation type="submission" date="2020-03" db="EMBL/GenBank/DDBJ databases">
        <title>Genomic Encyclopedia of Type Strains, Phase IV (KMG-IV): sequencing the most valuable type-strain genomes for metagenomic binning, comparative biology and taxonomic classification.</title>
        <authorList>
            <person name="Goeker M."/>
        </authorList>
    </citation>
    <scope>NUCLEOTIDE SEQUENCE [LARGE SCALE GENOMIC DNA]</scope>
    <source>
        <strain evidence="3 4">DSM 27651</strain>
    </source>
</reference>
<proteinExistence type="predicted"/>
<comment type="caution">
    <text evidence="3">The sequence shown here is derived from an EMBL/GenBank/DDBJ whole genome shotgun (WGS) entry which is preliminary data.</text>
</comment>
<dbReference type="Proteomes" id="UP000734218">
    <property type="component" value="Unassembled WGS sequence"/>
</dbReference>
<dbReference type="Gene3D" id="3.90.550.10">
    <property type="entry name" value="Spore Coat Polysaccharide Biosynthesis Protein SpsA, Chain A"/>
    <property type="match status" value="1"/>
</dbReference>
<evidence type="ECO:0000313" key="4">
    <source>
        <dbReference type="Proteomes" id="UP000734218"/>
    </source>
</evidence>